<dbReference type="RefSeq" id="WP_164505330.1">
    <property type="nucleotide sequence ID" value="NZ_JBHTOI010000041.1"/>
</dbReference>
<protein>
    <submittedName>
        <fullName evidence="2">DUF6877 family protein</fullName>
    </submittedName>
</protein>
<dbReference type="InterPro" id="IPR049242">
    <property type="entry name" value="DUF6877"/>
</dbReference>
<dbReference type="EMBL" id="JBHTOI010000041">
    <property type="protein sequence ID" value="MFD1418441.1"/>
    <property type="molecule type" value="Genomic_DNA"/>
</dbReference>
<accession>A0ABW4BU42</accession>
<comment type="caution">
    <text evidence="2">The sequence shown here is derived from an EMBL/GenBank/DDBJ whole genome shotgun (WGS) entry which is preliminary data.</text>
</comment>
<evidence type="ECO:0000313" key="3">
    <source>
        <dbReference type="Proteomes" id="UP001597251"/>
    </source>
</evidence>
<keyword evidence="3" id="KW-1185">Reference proteome</keyword>
<evidence type="ECO:0000313" key="2">
    <source>
        <dbReference type="EMBL" id="MFD1418441.1"/>
    </source>
</evidence>
<evidence type="ECO:0000259" key="1">
    <source>
        <dbReference type="Pfam" id="PF21793"/>
    </source>
</evidence>
<gene>
    <name evidence="2" type="ORF">ACFQ42_06790</name>
</gene>
<dbReference type="Pfam" id="PF21793">
    <property type="entry name" value="DUF6877"/>
    <property type="match status" value="1"/>
</dbReference>
<name>A0ABW4BU42_9LACO</name>
<dbReference type="Proteomes" id="UP001597251">
    <property type="component" value="Unassembled WGS sequence"/>
</dbReference>
<sequence length="58" mass="6737">MEKLPVDSLSEIASDIPIEALIDIKNRMGDWVLSGGKQNDPYMWQQVRYAERFLKLKV</sequence>
<reference evidence="3" key="1">
    <citation type="journal article" date="2019" name="Int. J. Syst. Evol. Microbiol.">
        <title>The Global Catalogue of Microorganisms (GCM) 10K type strain sequencing project: providing services to taxonomists for standard genome sequencing and annotation.</title>
        <authorList>
            <consortium name="The Broad Institute Genomics Platform"/>
            <consortium name="The Broad Institute Genome Sequencing Center for Infectious Disease"/>
            <person name="Wu L."/>
            <person name="Ma J."/>
        </authorList>
    </citation>
    <scope>NUCLEOTIDE SEQUENCE [LARGE SCALE GENOMIC DNA]</scope>
    <source>
        <strain evidence="3">CCM 8936</strain>
    </source>
</reference>
<feature type="domain" description="DUF6877" evidence="1">
    <location>
        <begin position="5"/>
        <end position="55"/>
    </location>
</feature>
<organism evidence="2 3">
    <name type="scientific">Companilactobacillus keshanensis</name>
    <dbReference type="NCBI Taxonomy" id="2486003"/>
    <lineage>
        <taxon>Bacteria</taxon>
        <taxon>Bacillati</taxon>
        <taxon>Bacillota</taxon>
        <taxon>Bacilli</taxon>
        <taxon>Lactobacillales</taxon>
        <taxon>Lactobacillaceae</taxon>
        <taxon>Companilactobacillus</taxon>
    </lineage>
</organism>
<proteinExistence type="predicted"/>